<dbReference type="EMBL" id="CALNXI010000134">
    <property type="protein sequence ID" value="CAH3020052.1"/>
    <property type="molecule type" value="Genomic_DNA"/>
</dbReference>
<feature type="compositionally biased region" description="Acidic residues" evidence="7">
    <location>
        <begin position="146"/>
        <end position="156"/>
    </location>
</feature>
<organism evidence="9 10">
    <name type="scientific">Porites evermanni</name>
    <dbReference type="NCBI Taxonomy" id="104178"/>
    <lineage>
        <taxon>Eukaryota</taxon>
        <taxon>Metazoa</taxon>
        <taxon>Cnidaria</taxon>
        <taxon>Anthozoa</taxon>
        <taxon>Hexacorallia</taxon>
        <taxon>Scleractinia</taxon>
        <taxon>Fungiina</taxon>
        <taxon>Poritidae</taxon>
        <taxon>Porites</taxon>
    </lineage>
</organism>
<comment type="caution">
    <text evidence="9">The sequence shown here is derived from an EMBL/GenBank/DDBJ whole genome shotgun (WGS) entry which is preliminary data.</text>
</comment>
<dbReference type="CDD" id="cd11401">
    <property type="entry name" value="bHLHzip_Mad"/>
    <property type="match status" value="1"/>
</dbReference>
<feature type="compositionally biased region" description="Polar residues" evidence="7">
    <location>
        <begin position="169"/>
        <end position="184"/>
    </location>
</feature>
<dbReference type="PROSITE" id="PS50888">
    <property type="entry name" value="BHLH"/>
    <property type="match status" value="1"/>
</dbReference>
<dbReference type="PANTHER" id="PTHR11969">
    <property type="entry name" value="MAX DIMERIZATION, MAD"/>
    <property type="match status" value="1"/>
</dbReference>
<feature type="compositionally biased region" description="Polar residues" evidence="7">
    <location>
        <begin position="36"/>
        <end position="46"/>
    </location>
</feature>
<evidence type="ECO:0000259" key="8">
    <source>
        <dbReference type="PROSITE" id="PS50888"/>
    </source>
</evidence>
<keyword evidence="5" id="KW-0539">Nucleus</keyword>
<evidence type="ECO:0000256" key="1">
    <source>
        <dbReference type="ARBA" id="ARBA00004123"/>
    </source>
</evidence>
<sequence>MNIEQLLEAAKIIEQRDEAKKRSQASVKRDKKQTKRSPSYSRTTHNQLEKNRRAHLRDCLELLKELVPSPPEHQKATTLALLQSAQQYIQALQMSEREALDTKRKLNEERFALQRRLASLQGRSDKLMMGIKRPRHSEGESSTSSEEIDVENDEETGYASSESDDRFSIGSSTGSDGGLSVNSRRVFKSS</sequence>
<comment type="subcellular location">
    <subcellularLocation>
        <location evidence="1">Nucleus</location>
    </subcellularLocation>
</comment>
<keyword evidence="3" id="KW-0238">DNA-binding</keyword>
<accession>A0ABN8LVX5</accession>
<dbReference type="Gene3D" id="4.10.280.10">
    <property type="entry name" value="Helix-loop-helix DNA-binding domain"/>
    <property type="match status" value="1"/>
</dbReference>
<feature type="coiled-coil region" evidence="6">
    <location>
        <begin position="89"/>
        <end position="123"/>
    </location>
</feature>
<dbReference type="SUPFAM" id="SSF47459">
    <property type="entry name" value="HLH, helix-loop-helix DNA-binding domain"/>
    <property type="match status" value="1"/>
</dbReference>
<gene>
    <name evidence="9" type="ORF">PEVE_00005358</name>
</gene>
<evidence type="ECO:0000256" key="2">
    <source>
        <dbReference type="ARBA" id="ARBA00023015"/>
    </source>
</evidence>
<reference evidence="9 10" key="1">
    <citation type="submission" date="2022-05" db="EMBL/GenBank/DDBJ databases">
        <authorList>
            <consortium name="Genoscope - CEA"/>
            <person name="William W."/>
        </authorList>
    </citation>
    <scope>NUCLEOTIDE SEQUENCE [LARGE SCALE GENOMIC DNA]</scope>
</reference>
<keyword evidence="4" id="KW-0804">Transcription</keyword>
<dbReference type="SMART" id="SM00353">
    <property type="entry name" value="HLH"/>
    <property type="match status" value="1"/>
</dbReference>
<protein>
    <recommendedName>
        <fullName evidence="8">BHLH domain-containing protein</fullName>
    </recommendedName>
</protein>
<keyword evidence="2" id="KW-0805">Transcription regulation</keyword>
<feature type="region of interest" description="Disordered" evidence="7">
    <location>
        <begin position="17"/>
        <end position="51"/>
    </location>
</feature>
<keyword evidence="6" id="KW-0175">Coiled coil</keyword>
<feature type="region of interest" description="Disordered" evidence="7">
    <location>
        <begin position="124"/>
        <end position="190"/>
    </location>
</feature>
<dbReference type="InterPro" id="IPR036638">
    <property type="entry name" value="HLH_DNA-bd_sf"/>
</dbReference>
<dbReference type="Proteomes" id="UP001159427">
    <property type="component" value="Unassembled WGS sequence"/>
</dbReference>
<dbReference type="Pfam" id="PF00010">
    <property type="entry name" value="HLH"/>
    <property type="match status" value="1"/>
</dbReference>
<keyword evidence="10" id="KW-1185">Reference proteome</keyword>
<evidence type="ECO:0000256" key="3">
    <source>
        <dbReference type="ARBA" id="ARBA00023125"/>
    </source>
</evidence>
<evidence type="ECO:0000313" key="9">
    <source>
        <dbReference type="EMBL" id="CAH3020052.1"/>
    </source>
</evidence>
<dbReference type="PANTHER" id="PTHR11969:SF54">
    <property type="entry name" value="MAD-LIKE PROTEIN 1"/>
    <property type="match status" value="1"/>
</dbReference>
<dbReference type="InterPro" id="IPR011598">
    <property type="entry name" value="bHLH_dom"/>
</dbReference>
<name>A0ABN8LVX5_9CNID</name>
<evidence type="ECO:0000256" key="7">
    <source>
        <dbReference type="SAM" id="MobiDB-lite"/>
    </source>
</evidence>
<evidence type="ECO:0000256" key="5">
    <source>
        <dbReference type="ARBA" id="ARBA00023242"/>
    </source>
</evidence>
<evidence type="ECO:0000256" key="6">
    <source>
        <dbReference type="SAM" id="Coils"/>
    </source>
</evidence>
<proteinExistence type="predicted"/>
<evidence type="ECO:0000256" key="4">
    <source>
        <dbReference type="ARBA" id="ARBA00023163"/>
    </source>
</evidence>
<feature type="domain" description="BHLH" evidence="8">
    <location>
        <begin position="40"/>
        <end position="92"/>
    </location>
</feature>
<evidence type="ECO:0000313" key="10">
    <source>
        <dbReference type="Proteomes" id="UP001159427"/>
    </source>
</evidence>